<name>A0A0F9FNZ0_9ZZZZ</name>
<reference evidence="1" key="1">
    <citation type="journal article" date="2015" name="Nature">
        <title>Complex archaea that bridge the gap between prokaryotes and eukaryotes.</title>
        <authorList>
            <person name="Spang A."/>
            <person name="Saw J.H."/>
            <person name="Jorgensen S.L."/>
            <person name="Zaremba-Niedzwiedzka K."/>
            <person name="Martijn J."/>
            <person name="Lind A.E."/>
            <person name="van Eijk R."/>
            <person name="Schleper C."/>
            <person name="Guy L."/>
            <person name="Ettema T.J."/>
        </authorList>
    </citation>
    <scope>NUCLEOTIDE SEQUENCE</scope>
</reference>
<sequence>MAIETADAAAVVLSAREAPRQFQDLFVCIPFTFTFDENSIGSGAASAGDITVTGAALGDFVLIAPRFDVIDIALSGFVQAADTVTILAQELGLGANTTLNANATYNGLVLQPRAAWAVVQ</sequence>
<dbReference type="AlphaFoldDB" id="A0A0F9FNZ0"/>
<accession>A0A0F9FNZ0</accession>
<evidence type="ECO:0000313" key="1">
    <source>
        <dbReference type="EMBL" id="KKL59010.1"/>
    </source>
</evidence>
<proteinExistence type="predicted"/>
<comment type="caution">
    <text evidence="1">The sequence shown here is derived from an EMBL/GenBank/DDBJ whole genome shotgun (WGS) entry which is preliminary data.</text>
</comment>
<gene>
    <name evidence="1" type="ORF">LCGC14_2219610</name>
</gene>
<protein>
    <submittedName>
        <fullName evidence="1">Uncharacterized protein</fullName>
    </submittedName>
</protein>
<organism evidence="1">
    <name type="scientific">marine sediment metagenome</name>
    <dbReference type="NCBI Taxonomy" id="412755"/>
    <lineage>
        <taxon>unclassified sequences</taxon>
        <taxon>metagenomes</taxon>
        <taxon>ecological metagenomes</taxon>
    </lineage>
</organism>
<dbReference type="EMBL" id="LAZR01029630">
    <property type="protein sequence ID" value="KKL59010.1"/>
    <property type="molecule type" value="Genomic_DNA"/>
</dbReference>